<evidence type="ECO:0000256" key="2">
    <source>
        <dbReference type="SAM" id="SignalP"/>
    </source>
</evidence>
<evidence type="ECO:0000313" key="4">
    <source>
        <dbReference type="Proteomes" id="UP000295447"/>
    </source>
</evidence>
<keyword evidence="2" id="KW-0732">Signal</keyword>
<feature type="chain" id="PRO_5020998552" evidence="2">
    <location>
        <begin position="21"/>
        <end position="78"/>
    </location>
</feature>
<dbReference type="EMBL" id="SODF01000002">
    <property type="protein sequence ID" value="TDW18041.1"/>
    <property type="molecule type" value="Genomic_DNA"/>
</dbReference>
<accession>A0A4R7ZMZ0</accession>
<dbReference type="Proteomes" id="UP000295447">
    <property type="component" value="Unassembled WGS sequence"/>
</dbReference>
<organism evidence="3 4">
    <name type="scientific">Kribbella kalugense</name>
    <dbReference type="NCBI Taxonomy" id="2512221"/>
    <lineage>
        <taxon>Bacteria</taxon>
        <taxon>Bacillati</taxon>
        <taxon>Actinomycetota</taxon>
        <taxon>Actinomycetes</taxon>
        <taxon>Propionibacteriales</taxon>
        <taxon>Kribbellaceae</taxon>
        <taxon>Kribbella</taxon>
    </lineage>
</organism>
<gene>
    <name evidence="3" type="ORF">EV650_4622</name>
</gene>
<evidence type="ECO:0000313" key="3">
    <source>
        <dbReference type="EMBL" id="TDW18041.1"/>
    </source>
</evidence>
<proteinExistence type="predicted"/>
<keyword evidence="4" id="KW-1185">Reference proteome</keyword>
<evidence type="ECO:0000256" key="1">
    <source>
        <dbReference type="SAM" id="MobiDB-lite"/>
    </source>
</evidence>
<dbReference type="AlphaFoldDB" id="A0A4R7ZMZ0"/>
<protein>
    <submittedName>
        <fullName evidence="3">Uncharacterized protein</fullName>
    </submittedName>
</protein>
<feature type="signal peptide" evidence="2">
    <location>
        <begin position="1"/>
        <end position="20"/>
    </location>
</feature>
<reference evidence="3 4" key="1">
    <citation type="submission" date="2019-03" db="EMBL/GenBank/DDBJ databases">
        <title>Genomic Encyclopedia of Type Strains, Phase III (KMG-III): the genomes of soil and plant-associated and newly described type strains.</title>
        <authorList>
            <person name="Whitman W."/>
        </authorList>
    </citation>
    <scope>NUCLEOTIDE SEQUENCE [LARGE SCALE GENOMIC DNA]</scope>
    <source>
        <strain evidence="3 4">VKM Ac-2570</strain>
    </source>
</reference>
<name>A0A4R7ZMZ0_9ACTN</name>
<dbReference type="RefSeq" id="WP_134121079.1">
    <property type="nucleotide sequence ID" value="NZ_SODF01000002.1"/>
</dbReference>
<feature type="compositionally biased region" description="Pro residues" evidence="1">
    <location>
        <begin position="25"/>
        <end position="34"/>
    </location>
</feature>
<sequence length="78" mass="7888">MAGALMAVGVLLAPSVSAFAEDNEPSPPAWPTVAPPDSSGEAAEPAPVKWPAAEEPDDTGAGNSEPQPVAWPTVKEPQ</sequence>
<feature type="region of interest" description="Disordered" evidence="1">
    <location>
        <begin position="19"/>
        <end position="78"/>
    </location>
</feature>
<comment type="caution">
    <text evidence="3">The sequence shown here is derived from an EMBL/GenBank/DDBJ whole genome shotgun (WGS) entry which is preliminary data.</text>
</comment>